<dbReference type="InParanoid" id="A0A0V1B8S1"/>
<feature type="compositionally biased region" description="Polar residues" evidence="1">
    <location>
        <begin position="134"/>
        <end position="147"/>
    </location>
</feature>
<evidence type="ECO:0000256" key="1">
    <source>
        <dbReference type="SAM" id="MobiDB-lite"/>
    </source>
</evidence>
<dbReference type="Proteomes" id="UP000054776">
    <property type="component" value="Unassembled WGS sequence"/>
</dbReference>
<reference evidence="2 3" key="1">
    <citation type="submission" date="2015-01" db="EMBL/GenBank/DDBJ databases">
        <title>Evolution of Trichinella species and genotypes.</title>
        <authorList>
            <person name="Korhonen P.K."/>
            <person name="Edoardo P."/>
            <person name="Giuseppe L.R."/>
            <person name="Gasser R.B."/>
        </authorList>
    </citation>
    <scope>NUCLEOTIDE SEQUENCE [LARGE SCALE GENOMIC DNA]</scope>
    <source>
        <strain evidence="2">ISS3</strain>
    </source>
</reference>
<protein>
    <submittedName>
        <fullName evidence="2">Uncharacterized protein</fullName>
    </submittedName>
</protein>
<evidence type="ECO:0000313" key="2">
    <source>
        <dbReference type="EMBL" id="KRY33355.1"/>
    </source>
</evidence>
<dbReference type="OrthoDB" id="10595685at2759"/>
<dbReference type="AlphaFoldDB" id="A0A0V1B8S1"/>
<accession>A0A0V1B8S1</accession>
<keyword evidence="3" id="KW-1185">Reference proteome</keyword>
<dbReference type="EMBL" id="JYDH01000083">
    <property type="protein sequence ID" value="KRY33355.1"/>
    <property type="molecule type" value="Genomic_DNA"/>
</dbReference>
<feature type="region of interest" description="Disordered" evidence="1">
    <location>
        <begin position="107"/>
        <end position="153"/>
    </location>
</feature>
<sequence>MSNGKNGNEMKSVVGSVEEALIAYYYGWAKIVEQQHKEHGQLCENEKFCTAGTNNDKSQPPEGINLNYENIRASLWNINIVRIVQFVHPESSSPPILQARFWDKFIHNPPASAPSPRQVGAEPAPSAAAARPYNKSTNNGAEKSQPNGGTGHR</sequence>
<organism evidence="2 3">
    <name type="scientific">Trichinella spiralis</name>
    <name type="common">Trichina worm</name>
    <dbReference type="NCBI Taxonomy" id="6334"/>
    <lineage>
        <taxon>Eukaryota</taxon>
        <taxon>Metazoa</taxon>
        <taxon>Ecdysozoa</taxon>
        <taxon>Nematoda</taxon>
        <taxon>Enoplea</taxon>
        <taxon>Dorylaimia</taxon>
        <taxon>Trichinellida</taxon>
        <taxon>Trichinellidae</taxon>
        <taxon>Trichinella</taxon>
    </lineage>
</organism>
<gene>
    <name evidence="2" type="ORF">T01_6284</name>
</gene>
<evidence type="ECO:0000313" key="3">
    <source>
        <dbReference type="Proteomes" id="UP000054776"/>
    </source>
</evidence>
<proteinExistence type="predicted"/>
<feature type="compositionally biased region" description="Low complexity" evidence="1">
    <location>
        <begin position="121"/>
        <end position="132"/>
    </location>
</feature>
<comment type="caution">
    <text evidence="2">The sequence shown here is derived from an EMBL/GenBank/DDBJ whole genome shotgun (WGS) entry which is preliminary data.</text>
</comment>
<name>A0A0V1B8S1_TRISP</name>